<name>A0A2W5FB54_9SPHI</name>
<proteinExistence type="predicted"/>
<dbReference type="PANTHER" id="PTHR34595:SF7">
    <property type="entry name" value="SLL1039 PROTEIN"/>
    <property type="match status" value="1"/>
</dbReference>
<feature type="domain" description="DUF403" evidence="1">
    <location>
        <begin position="1"/>
        <end position="310"/>
    </location>
</feature>
<accession>A0A2W5FB54</accession>
<sequence length="313" mass="36711">MLARTADSLYWMSRYMERVDVILRVLSNGFYVSYDISDSQAFDWCSVVKIFCYLPEEKVVELASDPNSILRHLLINDESNSLKELVTKSRENARGTQDLLTREVWEAVNEIYHSVNAIDIEYAITKGEQMALLIKQTDECRIYYGVFENTMSRGEGWNFMNLGRFIERSIQTLNFTELQFRAFMKEENDELSNILFWKNLLLNLSGYELYLKTYRGGNHMENIIDMIFLNGNFPRSLTYSLEKVHTYITNILRDSENPNNKLIIRKTGLLVSKIRYADIDSIKEKGVLNFMKETKSELYELSQLIGQSFFSYY</sequence>
<dbReference type="InterPro" id="IPR007296">
    <property type="entry name" value="DUF403"/>
</dbReference>
<gene>
    <name evidence="2" type="ORF">DI598_00360</name>
</gene>
<organism evidence="2 3">
    <name type="scientific">Pseudopedobacter saltans</name>
    <dbReference type="NCBI Taxonomy" id="151895"/>
    <lineage>
        <taxon>Bacteria</taxon>
        <taxon>Pseudomonadati</taxon>
        <taxon>Bacteroidota</taxon>
        <taxon>Sphingobacteriia</taxon>
        <taxon>Sphingobacteriales</taxon>
        <taxon>Sphingobacteriaceae</taxon>
        <taxon>Pseudopedobacter</taxon>
    </lineage>
</organism>
<dbReference type="AlphaFoldDB" id="A0A2W5FB54"/>
<evidence type="ECO:0000313" key="2">
    <source>
        <dbReference type="EMBL" id="PZP52598.1"/>
    </source>
</evidence>
<protein>
    <recommendedName>
        <fullName evidence="1">DUF403 domain-containing protein</fullName>
    </recommendedName>
</protein>
<evidence type="ECO:0000259" key="1">
    <source>
        <dbReference type="Pfam" id="PF04168"/>
    </source>
</evidence>
<evidence type="ECO:0000313" key="3">
    <source>
        <dbReference type="Proteomes" id="UP000249645"/>
    </source>
</evidence>
<reference evidence="2 3" key="1">
    <citation type="submission" date="2017-11" db="EMBL/GenBank/DDBJ databases">
        <title>Infants hospitalized years apart are colonized by the same room-sourced microbial strains.</title>
        <authorList>
            <person name="Brooks B."/>
            <person name="Olm M.R."/>
            <person name="Firek B.A."/>
            <person name="Baker R."/>
            <person name="Thomas B.C."/>
            <person name="Morowitz M.J."/>
            <person name="Banfield J.F."/>
        </authorList>
    </citation>
    <scope>NUCLEOTIDE SEQUENCE [LARGE SCALE GENOMIC DNA]</scope>
    <source>
        <strain evidence="2">S2_009_000_R2_76</strain>
    </source>
</reference>
<dbReference type="Pfam" id="PF04168">
    <property type="entry name" value="Alpha-E"/>
    <property type="match status" value="1"/>
</dbReference>
<dbReference type="PANTHER" id="PTHR34595">
    <property type="entry name" value="BLR5612 PROTEIN"/>
    <property type="match status" value="1"/>
</dbReference>
<dbReference type="InterPro" id="IPR051680">
    <property type="entry name" value="ATP-dep_Glu-Cys_Ligase-2"/>
</dbReference>
<dbReference type="Proteomes" id="UP000249645">
    <property type="component" value="Unassembled WGS sequence"/>
</dbReference>
<comment type="caution">
    <text evidence="2">The sequence shown here is derived from an EMBL/GenBank/DDBJ whole genome shotgun (WGS) entry which is preliminary data.</text>
</comment>
<dbReference type="EMBL" id="QFOI01000002">
    <property type="protein sequence ID" value="PZP52598.1"/>
    <property type="molecule type" value="Genomic_DNA"/>
</dbReference>